<dbReference type="InterPro" id="IPR000182">
    <property type="entry name" value="GNAT_dom"/>
</dbReference>
<dbReference type="EMBL" id="FTNO01000008">
    <property type="protein sequence ID" value="SIR96286.1"/>
    <property type="molecule type" value="Genomic_DNA"/>
</dbReference>
<protein>
    <submittedName>
        <fullName evidence="3">L-amino acid N-acyltransferase YncA</fullName>
    </submittedName>
</protein>
<feature type="domain" description="N-acetyltransferase" evidence="2">
    <location>
        <begin position="1"/>
        <end position="181"/>
    </location>
</feature>
<dbReference type="CDD" id="cd04301">
    <property type="entry name" value="NAT_SF"/>
    <property type="match status" value="1"/>
</dbReference>
<organism evidence="3 4">
    <name type="scientific">Haladaptatus litoreus</name>
    <dbReference type="NCBI Taxonomy" id="553468"/>
    <lineage>
        <taxon>Archaea</taxon>
        <taxon>Methanobacteriati</taxon>
        <taxon>Methanobacteriota</taxon>
        <taxon>Stenosarchaea group</taxon>
        <taxon>Halobacteria</taxon>
        <taxon>Halobacteriales</taxon>
        <taxon>Haladaptataceae</taxon>
        <taxon>Haladaptatus</taxon>
    </lineage>
</organism>
<accession>A0A1N7F7M5</accession>
<keyword evidence="3" id="KW-0808">Transferase</keyword>
<feature type="compositionally biased region" description="Basic and acidic residues" evidence="1">
    <location>
        <begin position="172"/>
        <end position="181"/>
    </location>
</feature>
<reference evidence="4" key="1">
    <citation type="submission" date="2017-01" db="EMBL/GenBank/DDBJ databases">
        <authorList>
            <person name="Varghese N."/>
            <person name="Submissions S."/>
        </authorList>
    </citation>
    <scope>NUCLEOTIDE SEQUENCE [LARGE SCALE GENOMIC DNA]</scope>
    <source>
        <strain evidence="4">CGMCC 1.7737</strain>
    </source>
</reference>
<dbReference type="InterPro" id="IPR016181">
    <property type="entry name" value="Acyl_CoA_acyltransferase"/>
</dbReference>
<name>A0A1N7F7M5_9EURY</name>
<gene>
    <name evidence="3" type="ORF">SAMN05421858_4782</name>
</gene>
<evidence type="ECO:0000313" key="4">
    <source>
        <dbReference type="Proteomes" id="UP000186914"/>
    </source>
</evidence>
<dbReference type="SUPFAM" id="SSF55729">
    <property type="entry name" value="Acyl-CoA N-acyltransferases (Nat)"/>
    <property type="match status" value="1"/>
</dbReference>
<evidence type="ECO:0000313" key="3">
    <source>
        <dbReference type="EMBL" id="SIR96286.1"/>
    </source>
</evidence>
<feature type="region of interest" description="Disordered" evidence="1">
    <location>
        <begin position="157"/>
        <end position="181"/>
    </location>
</feature>
<sequence>MIRNAREDDFPGIRTTVQESWIATYSDYLGTDTVRTHVTSNEFYHSEELKERLADSEGVVLVVDDDAAGIIGYLYLTWDTTASSYLDANEADLRHIYLHPDYYGEGIGTRLLERGLKTLPESIDRVKVLFHPKNDGARAFYAAKNFESSGLLDLDPSKVGMPSSNVDPPEMYVRDLRENPP</sequence>
<dbReference type="Proteomes" id="UP000186914">
    <property type="component" value="Unassembled WGS sequence"/>
</dbReference>
<dbReference type="Pfam" id="PF00583">
    <property type="entry name" value="Acetyltransf_1"/>
    <property type="match status" value="1"/>
</dbReference>
<proteinExistence type="predicted"/>
<dbReference type="OrthoDB" id="11597at2157"/>
<evidence type="ECO:0000259" key="2">
    <source>
        <dbReference type="PROSITE" id="PS51186"/>
    </source>
</evidence>
<dbReference type="AlphaFoldDB" id="A0A1N7F7M5"/>
<evidence type="ECO:0000256" key="1">
    <source>
        <dbReference type="SAM" id="MobiDB-lite"/>
    </source>
</evidence>
<keyword evidence="4" id="KW-1185">Reference proteome</keyword>
<dbReference type="Gene3D" id="3.40.630.30">
    <property type="match status" value="1"/>
</dbReference>
<dbReference type="GO" id="GO:0016747">
    <property type="term" value="F:acyltransferase activity, transferring groups other than amino-acyl groups"/>
    <property type="evidence" value="ECO:0007669"/>
    <property type="project" value="InterPro"/>
</dbReference>
<keyword evidence="3" id="KW-0012">Acyltransferase</keyword>
<dbReference type="RefSeq" id="WP_076433266.1">
    <property type="nucleotide sequence ID" value="NZ_FTNO01000008.1"/>
</dbReference>
<dbReference type="PROSITE" id="PS51186">
    <property type="entry name" value="GNAT"/>
    <property type="match status" value="1"/>
</dbReference>